<accession>A0ABX3NNG6</accession>
<reference evidence="3 4" key="1">
    <citation type="submission" date="2016-04" db="EMBL/GenBank/DDBJ databases">
        <authorList>
            <person name="Chen L."/>
            <person name="Zhuang W."/>
            <person name="Wang G."/>
        </authorList>
    </citation>
    <scope>NUCLEOTIDE SEQUENCE [LARGE SCALE GENOMIC DNA]</scope>
    <source>
        <strain evidence="4">GR20</strain>
    </source>
</reference>
<dbReference type="SUPFAM" id="SSF50249">
    <property type="entry name" value="Nucleic acid-binding proteins"/>
    <property type="match status" value="1"/>
</dbReference>
<evidence type="ECO:0000256" key="1">
    <source>
        <dbReference type="SAM" id="MobiDB-lite"/>
    </source>
</evidence>
<feature type="domain" description="CSD" evidence="2">
    <location>
        <begin position="86"/>
        <end position="147"/>
    </location>
</feature>
<name>A0ABX3NNG6_9BACT</name>
<dbReference type="SMART" id="SM00357">
    <property type="entry name" value="CSP"/>
    <property type="match status" value="1"/>
</dbReference>
<feature type="region of interest" description="Disordered" evidence="1">
    <location>
        <begin position="1"/>
        <end position="41"/>
    </location>
</feature>
<keyword evidence="3" id="KW-0238">DNA-binding</keyword>
<dbReference type="Proteomes" id="UP000192277">
    <property type="component" value="Unassembled WGS sequence"/>
</dbReference>
<dbReference type="InterPro" id="IPR011129">
    <property type="entry name" value="CSD"/>
</dbReference>
<organism evidence="3 4">
    <name type="scientific">Niastella koreensis</name>
    <dbReference type="NCBI Taxonomy" id="354356"/>
    <lineage>
        <taxon>Bacteria</taxon>
        <taxon>Pseudomonadati</taxon>
        <taxon>Bacteroidota</taxon>
        <taxon>Chitinophagia</taxon>
        <taxon>Chitinophagales</taxon>
        <taxon>Chitinophagaceae</taxon>
        <taxon>Niastella</taxon>
    </lineage>
</organism>
<feature type="compositionally biased region" description="Basic and acidic residues" evidence="1">
    <location>
        <begin position="8"/>
        <end position="41"/>
    </location>
</feature>
<gene>
    <name evidence="3" type="ORF">A4D02_15895</name>
</gene>
<dbReference type="GO" id="GO:0003677">
    <property type="term" value="F:DNA binding"/>
    <property type="evidence" value="ECO:0007669"/>
    <property type="project" value="UniProtKB-KW"/>
</dbReference>
<dbReference type="PROSITE" id="PS51857">
    <property type="entry name" value="CSD_2"/>
    <property type="match status" value="1"/>
</dbReference>
<dbReference type="InterPro" id="IPR012340">
    <property type="entry name" value="NA-bd_OB-fold"/>
</dbReference>
<dbReference type="Pfam" id="PF00313">
    <property type="entry name" value="CSD"/>
    <property type="match status" value="1"/>
</dbReference>
<protein>
    <submittedName>
        <fullName evidence="3">DNA-binding protein</fullName>
    </submittedName>
</protein>
<sequence>MSKSQETFNKREREKNRQRKQQDKLEKMQERKNNKEKKSLDDMIAYVDENGNLTSVPPDPKKRKVFRQEEMQISIPKQEDRPANERRTGVVSFFNDLKGFGFIIDAITKERVFVHVNELSVAIKENDRVSFEVQNSPKGPVALLVEVVK</sequence>
<keyword evidence="4" id="KW-1185">Reference proteome</keyword>
<dbReference type="CDD" id="cd04458">
    <property type="entry name" value="CSP_CDS"/>
    <property type="match status" value="1"/>
</dbReference>
<dbReference type="EMBL" id="LWBO01000077">
    <property type="protein sequence ID" value="OQP40397.1"/>
    <property type="molecule type" value="Genomic_DNA"/>
</dbReference>
<dbReference type="Gene3D" id="2.40.50.140">
    <property type="entry name" value="Nucleic acid-binding proteins"/>
    <property type="match status" value="1"/>
</dbReference>
<comment type="caution">
    <text evidence="3">The sequence shown here is derived from an EMBL/GenBank/DDBJ whole genome shotgun (WGS) entry which is preliminary data.</text>
</comment>
<dbReference type="PRINTS" id="PR00050">
    <property type="entry name" value="COLDSHOCK"/>
</dbReference>
<proteinExistence type="predicted"/>
<evidence type="ECO:0000313" key="3">
    <source>
        <dbReference type="EMBL" id="OQP40397.1"/>
    </source>
</evidence>
<feature type="region of interest" description="Disordered" evidence="1">
    <location>
        <begin position="48"/>
        <end position="67"/>
    </location>
</feature>
<evidence type="ECO:0000259" key="2">
    <source>
        <dbReference type="PROSITE" id="PS51857"/>
    </source>
</evidence>
<evidence type="ECO:0000313" key="4">
    <source>
        <dbReference type="Proteomes" id="UP000192277"/>
    </source>
</evidence>
<dbReference type="InterPro" id="IPR002059">
    <property type="entry name" value="CSP_DNA-bd"/>
</dbReference>
<dbReference type="RefSeq" id="WP_014217706.1">
    <property type="nucleotide sequence ID" value="NZ_LWBO01000077.1"/>
</dbReference>